<keyword evidence="1" id="KW-0547">Nucleotide-binding</keyword>
<evidence type="ECO:0000256" key="1">
    <source>
        <dbReference type="ARBA" id="ARBA00022741"/>
    </source>
</evidence>
<keyword evidence="2" id="KW-0378">Hydrolase</keyword>
<name>M1HJT0_9PHYC</name>
<dbReference type="PANTHER" id="PTHR12131:SF1">
    <property type="entry name" value="ATP-DEPENDENT RNA HELICASE SUPV3L1, MITOCHONDRIAL-RELATED"/>
    <property type="match status" value="1"/>
</dbReference>
<dbReference type="KEGG" id="vg:41900345"/>
<keyword evidence="8" id="KW-1185">Reference proteome</keyword>
<dbReference type="PANTHER" id="PTHR12131">
    <property type="entry name" value="ATP-DEPENDENT RNA AND DNA HELICASE"/>
    <property type="match status" value="1"/>
</dbReference>
<dbReference type="GO" id="GO:0016787">
    <property type="term" value="F:hydrolase activity"/>
    <property type="evidence" value="ECO:0007669"/>
    <property type="project" value="UniProtKB-KW"/>
</dbReference>
<protein>
    <submittedName>
        <fullName evidence="7">Helicase</fullName>
    </submittedName>
</protein>
<gene>
    <name evidence="7" type="primary">CVA-1_257L</name>
    <name evidence="7" type="ORF">PBCVCVA1_257L</name>
</gene>
<dbReference type="InterPro" id="IPR014001">
    <property type="entry name" value="Helicase_ATP-bd"/>
</dbReference>
<evidence type="ECO:0000259" key="5">
    <source>
        <dbReference type="PROSITE" id="PS51192"/>
    </source>
</evidence>
<dbReference type="InterPro" id="IPR011545">
    <property type="entry name" value="DEAD/DEAH_box_helicase_dom"/>
</dbReference>
<feature type="domain" description="Helicase C-terminal" evidence="6">
    <location>
        <begin position="220"/>
        <end position="418"/>
    </location>
</feature>
<dbReference type="GO" id="GO:0003676">
    <property type="term" value="F:nucleic acid binding"/>
    <property type="evidence" value="ECO:0007669"/>
    <property type="project" value="InterPro"/>
</dbReference>
<dbReference type="PROSITE" id="PS51194">
    <property type="entry name" value="HELICASE_CTER"/>
    <property type="match status" value="1"/>
</dbReference>
<evidence type="ECO:0000313" key="8">
    <source>
        <dbReference type="Proteomes" id="UP000243236"/>
    </source>
</evidence>
<proteinExistence type="predicted"/>
<evidence type="ECO:0000256" key="4">
    <source>
        <dbReference type="ARBA" id="ARBA00022840"/>
    </source>
</evidence>
<reference evidence="7 8" key="1">
    <citation type="submission" date="2012-10" db="EMBL/GenBank/DDBJ databases">
        <title>Towards defining the chloroviruses: a genomic journey through a genus of large DNA viruses.</title>
        <authorList>
            <person name="Jeanniard A."/>
            <person name="Dunigan D.D."/>
            <person name="Gurnon J.R."/>
            <person name="Agarkova I."/>
            <person name="Kang M."/>
            <person name="Vitek J."/>
            <person name="Duncan G."/>
            <person name="McClung O.W."/>
            <person name="Larsen M."/>
            <person name="Claverie J.-M."/>
            <person name="Van Etten J.L."/>
            <person name="Blanc G."/>
        </authorList>
    </citation>
    <scope>NUCLEOTIDE SEQUENCE [LARGE SCALE GENOMIC DNA]</scope>
</reference>
<accession>M1HJT0</accession>
<organism evidence="7 8">
    <name type="scientific">Paramecium bursaria Chlorella virus CVA-1</name>
    <dbReference type="NCBI Taxonomy" id="42683"/>
    <lineage>
        <taxon>Viruses</taxon>
        <taxon>Varidnaviria</taxon>
        <taxon>Bamfordvirae</taxon>
        <taxon>Nucleocytoviricota</taxon>
        <taxon>Megaviricetes</taxon>
        <taxon>Algavirales</taxon>
        <taxon>Phycodnaviridae</taxon>
        <taxon>Chlorovirus</taxon>
        <taxon>Chlorovirus conductrix</taxon>
        <taxon>Paramecium bursaria Chlorella virus A1</taxon>
    </lineage>
</organism>
<evidence type="ECO:0000256" key="3">
    <source>
        <dbReference type="ARBA" id="ARBA00022806"/>
    </source>
</evidence>
<keyword evidence="4" id="KW-0067">ATP-binding</keyword>
<dbReference type="GO" id="GO:0004386">
    <property type="term" value="F:helicase activity"/>
    <property type="evidence" value="ECO:0007669"/>
    <property type="project" value="UniProtKB-KW"/>
</dbReference>
<evidence type="ECO:0000259" key="6">
    <source>
        <dbReference type="PROSITE" id="PS51194"/>
    </source>
</evidence>
<evidence type="ECO:0000256" key="2">
    <source>
        <dbReference type="ARBA" id="ARBA00022801"/>
    </source>
</evidence>
<dbReference type="Gene3D" id="3.40.50.300">
    <property type="entry name" value="P-loop containing nucleotide triphosphate hydrolases"/>
    <property type="match status" value="2"/>
</dbReference>
<dbReference type="GeneID" id="41900345"/>
<dbReference type="CDD" id="cd18795">
    <property type="entry name" value="SF2_C_Ski2"/>
    <property type="match status" value="1"/>
</dbReference>
<keyword evidence="3 7" id="KW-0347">Helicase</keyword>
<dbReference type="InterPro" id="IPR050699">
    <property type="entry name" value="RNA-DNA_Helicase"/>
</dbReference>
<sequence length="716" mass="80233">MTSSFQETLSHPLDQWQKDAIASMDKGHSVFAAVPTGSGKTVVAEYAVHLSMTTKKKVVYTSPLKAISNQKFNDFSKKFPSVGIITGDIQLNESADVVLMTMEIFRKMLGVDDPRINEIGWVIFDEVHYMSDKNRGTVWEESLILMPDHIRCVFLSATVPNADAFASWYSGMHSHPVDVFSISKRPVPLTFSVVSKDGISDIGSFDSIKADEPTVVDNSTVKLLLEKELTPAIVFSCNRKRVETVALRLSRQGGIVTAYQSNAIKKEFDDLLRKVGTTDTFHIKYREYASEGVGVHHAGMLPYCKEIIEQLFCSGKLPILVSTETFAMGVNGPARSVVFESLEKFDGNETRMFHPHEFIQMAGRAGRRGFDTQGTVIVLHDPKIPRDTVGKLTKGKPKALQSSMYMTPQLVLQCTQRNTNLTDIIQSSFETFNAFVPTDEEITQVRKYENQTRSWQILLAHQELWRFFKGHECILDSGVRGKLMDDRNKVTGSDGVMYSRGIIEVLGVNLGKIKVKSMDAQIEIGKLKKTPRVDRPERYDKIQEYTQLSELNDRLLSECREIHSWLEDEKLIANGIVTPLGKLACGISSICPVLGTKLITNATDIDIVHTIATFPSEASESVGKALKLPFAGIPKRVNWNLVRSAGEWYNGKTLDSICDEYGIMPGNFFQMMIQCKNTLMELIAVVPDRDNMVKDVLEDILIKINRDSIMVKSLYV</sequence>
<dbReference type="Proteomes" id="UP000243236">
    <property type="component" value="Segment"/>
</dbReference>
<dbReference type="Pfam" id="PF00271">
    <property type="entry name" value="Helicase_C"/>
    <property type="match status" value="1"/>
</dbReference>
<evidence type="ECO:0000313" key="7">
    <source>
        <dbReference type="EMBL" id="AGE50444.1"/>
    </source>
</evidence>
<dbReference type="EMBL" id="JX997159">
    <property type="protein sequence ID" value="AGE50444.1"/>
    <property type="molecule type" value="Genomic_DNA"/>
</dbReference>
<dbReference type="PROSITE" id="PS51192">
    <property type="entry name" value="HELICASE_ATP_BIND_1"/>
    <property type="match status" value="1"/>
</dbReference>
<dbReference type="SMART" id="SM00487">
    <property type="entry name" value="DEXDc"/>
    <property type="match status" value="1"/>
</dbReference>
<dbReference type="RefSeq" id="YP_009701780.1">
    <property type="nucleotide sequence ID" value="NC_044937.1"/>
</dbReference>
<dbReference type="SMART" id="SM00490">
    <property type="entry name" value="HELICc"/>
    <property type="match status" value="1"/>
</dbReference>
<dbReference type="Gene3D" id="1.10.3380.30">
    <property type="match status" value="1"/>
</dbReference>
<dbReference type="InterPro" id="IPR001650">
    <property type="entry name" value="Helicase_C-like"/>
</dbReference>
<dbReference type="Pfam" id="PF08148">
    <property type="entry name" value="DSHCT"/>
    <property type="match status" value="1"/>
</dbReference>
<dbReference type="InterPro" id="IPR027417">
    <property type="entry name" value="P-loop_NTPase"/>
</dbReference>
<feature type="domain" description="Helicase ATP-binding" evidence="5">
    <location>
        <begin position="21"/>
        <end position="177"/>
    </location>
</feature>
<dbReference type="SMART" id="SM01142">
    <property type="entry name" value="DSHCT"/>
    <property type="match status" value="1"/>
</dbReference>
<dbReference type="GO" id="GO:0005524">
    <property type="term" value="F:ATP binding"/>
    <property type="evidence" value="ECO:0007669"/>
    <property type="project" value="UniProtKB-KW"/>
</dbReference>
<dbReference type="InterPro" id="IPR012961">
    <property type="entry name" value="Ski2/MTR4_C"/>
</dbReference>
<dbReference type="SUPFAM" id="SSF52540">
    <property type="entry name" value="P-loop containing nucleoside triphosphate hydrolases"/>
    <property type="match status" value="1"/>
</dbReference>
<dbReference type="Pfam" id="PF00270">
    <property type="entry name" value="DEAD"/>
    <property type="match status" value="1"/>
</dbReference>